<organism evidence="5 6">
    <name type="scientific">Clostridium brassicae</name>
    <dbReference type="NCBI Taxonomy" id="2999072"/>
    <lineage>
        <taxon>Bacteria</taxon>
        <taxon>Bacillati</taxon>
        <taxon>Bacillota</taxon>
        <taxon>Clostridia</taxon>
        <taxon>Eubacteriales</taxon>
        <taxon>Clostridiaceae</taxon>
        <taxon>Clostridium</taxon>
    </lineage>
</organism>
<keyword evidence="2" id="KW-0443">Lipid metabolism</keyword>
<protein>
    <submittedName>
        <fullName evidence="5">SDR family oxidoreductase</fullName>
    </submittedName>
</protein>
<evidence type="ECO:0000256" key="2">
    <source>
        <dbReference type="ARBA" id="ARBA00023221"/>
    </source>
</evidence>
<gene>
    <name evidence="5" type="ORF">OW729_00680</name>
</gene>
<dbReference type="EMBL" id="JAPQFJ010000001">
    <property type="protein sequence ID" value="MCY6957111.1"/>
    <property type="molecule type" value="Genomic_DNA"/>
</dbReference>
<dbReference type="NCBIfam" id="NF005559">
    <property type="entry name" value="PRK07231.1"/>
    <property type="match status" value="1"/>
</dbReference>
<dbReference type="InterPro" id="IPR020904">
    <property type="entry name" value="Sc_DH/Rdtase_CS"/>
</dbReference>
<dbReference type="NCBIfam" id="NF009466">
    <property type="entry name" value="PRK12826.1-2"/>
    <property type="match status" value="1"/>
</dbReference>
<dbReference type="Gene3D" id="3.40.50.720">
    <property type="entry name" value="NAD(P)-binding Rossmann-like Domain"/>
    <property type="match status" value="1"/>
</dbReference>
<comment type="similarity">
    <text evidence="1 3">Belongs to the short-chain dehydrogenases/reductases (SDR) family.</text>
</comment>
<dbReference type="Pfam" id="PF00106">
    <property type="entry name" value="adh_short"/>
    <property type="match status" value="1"/>
</dbReference>
<comment type="caution">
    <text evidence="5">The sequence shown here is derived from an EMBL/GenBank/DDBJ whole genome shotgun (WGS) entry which is preliminary data.</text>
</comment>
<name>A0ABT4D786_9CLOT</name>
<dbReference type="Proteomes" id="UP001144612">
    <property type="component" value="Unassembled WGS sequence"/>
</dbReference>
<keyword evidence="2" id="KW-0753">Steroid metabolism</keyword>
<dbReference type="PRINTS" id="PR00080">
    <property type="entry name" value="SDRFAMILY"/>
</dbReference>
<evidence type="ECO:0000313" key="5">
    <source>
        <dbReference type="EMBL" id="MCY6957111.1"/>
    </source>
</evidence>
<dbReference type="InterPro" id="IPR050259">
    <property type="entry name" value="SDR"/>
</dbReference>
<dbReference type="NCBIfam" id="NF047420">
    <property type="entry name" value="EF_P_mod_YmfI"/>
    <property type="match status" value="1"/>
</dbReference>
<keyword evidence="6" id="KW-1185">Reference proteome</keyword>
<dbReference type="PANTHER" id="PTHR42879">
    <property type="entry name" value="3-OXOACYL-(ACYL-CARRIER-PROTEIN) REDUCTASE"/>
    <property type="match status" value="1"/>
</dbReference>
<dbReference type="InterPro" id="IPR002347">
    <property type="entry name" value="SDR_fam"/>
</dbReference>
<evidence type="ECO:0000313" key="6">
    <source>
        <dbReference type="Proteomes" id="UP001144612"/>
    </source>
</evidence>
<dbReference type="InterPro" id="IPR036291">
    <property type="entry name" value="NAD(P)-bd_dom_sf"/>
</dbReference>
<evidence type="ECO:0000256" key="3">
    <source>
        <dbReference type="RuleBase" id="RU000363"/>
    </source>
</evidence>
<reference evidence="5" key="1">
    <citation type="submission" date="2022-12" db="EMBL/GenBank/DDBJ databases">
        <title>Clostridium sp. nov., isolated from industrial wastewater.</title>
        <authorList>
            <person name="Jiayan W."/>
        </authorList>
    </citation>
    <scope>NUCLEOTIDE SEQUENCE</scope>
    <source>
        <strain evidence="5">ZC22-4</strain>
    </source>
</reference>
<feature type="domain" description="Ketoreductase" evidence="4">
    <location>
        <begin position="6"/>
        <end position="208"/>
    </location>
</feature>
<dbReference type="SUPFAM" id="SSF51735">
    <property type="entry name" value="NAD(P)-binding Rossmann-fold domains"/>
    <property type="match status" value="1"/>
</dbReference>
<dbReference type="RefSeq" id="WP_268059470.1">
    <property type="nucleotide sequence ID" value="NZ_JAPQFJ010000001.1"/>
</dbReference>
<proteinExistence type="inferred from homology"/>
<accession>A0ABT4D786</accession>
<evidence type="ECO:0000259" key="4">
    <source>
        <dbReference type="SMART" id="SM00822"/>
    </source>
</evidence>
<sequence>MDFHGKVVLITGGSRGIGRSIALEFAKCNASVIVNYRNNDKEAEKTIEEIKKLGGYCETIKGDIKEYDFSKKMIQYIIDKYGKIDVLINNAGISKVGLFIDMTEKDFDDIMGVNLRGVFNTCSNVVKHMIERKEGNIVNISSIWGGVGASCEVLYSASKGGVNSFTKALGKELAPSGIRVNGIQPGVIDTDMNKWMSQEDRKALIDEIPISRFGEGEDIAKLAVFLASDEAKYITSQIISVDGGYI</sequence>
<dbReference type="PANTHER" id="PTHR42879:SF2">
    <property type="entry name" value="3-OXOACYL-[ACYL-CARRIER-PROTEIN] REDUCTASE FABG"/>
    <property type="match status" value="1"/>
</dbReference>
<dbReference type="PRINTS" id="PR00081">
    <property type="entry name" value="GDHRDH"/>
</dbReference>
<evidence type="ECO:0000256" key="1">
    <source>
        <dbReference type="ARBA" id="ARBA00006484"/>
    </source>
</evidence>
<dbReference type="PROSITE" id="PS00061">
    <property type="entry name" value="ADH_SHORT"/>
    <property type="match status" value="1"/>
</dbReference>
<dbReference type="SMART" id="SM00822">
    <property type="entry name" value="PKS_KR"/>
    <property type="match status" value="1"/>
</dbReference>
<dbReference type="InterPro" id="IPR057326">
    <property type="entry name" value="KR_dom"/>
</dbReference>